<organism evidence="2 4">
    <name type="scientific">Schistosoma margrebowiei</name>
    <dbReference type="NCBI Taxonomy" id="48269"/>
    <lineage>
        <taxon>Eukaryota</taxon>
        <taxon>Metazoa</taxon>
        <taxon>Spiralia</taxon>
        <taxon>Lophotrochozoa</taxon>
        <taxon>Platyhelminthes</taxon>
        <taxon>Trematoda</taxon>
        <taxon>Digenea</taxon>
        <taxon>Strigeidida</taxon>
        <taxon>Schistosomatoidea</taxon>
        <taxon>Schistosomatidae</taxon>
        <taxon>Schistosoma</taxon>
    </lineage>
</organism>
<dbReference type="AlphaFoldDB" id="A0AA85A4W2"/>
<reference evidence="3 4" key="1">
    <citation type="submission" date="2023-11" db="UniProtKB">
        <authorList>
            <consortium name="WormBaseParasite"/>
        </authorList>
    </citation>
    <scope>IDENTIFICATION</scope>
</reference>
<protein>
    <submittedName>
        <fullName evidence="3 4">FAM110_C domain-containing protein</fullName>
    </submittedName>
</protein>
<feature type="compositionally biased region" description="Basic and acidic residues" evidence="1">
    <location>
        <begin position="298"/>
        <end position="314"/>
    </location>
</feature>
<name>A0AA85A4W2_9TREM</name>
<evidence type="ECO:0000313" key="2">
    <source>
        <dbReference type="Proteomes" id="UP000050790"/>
    </source>
</evidence>
<evidence type="ECO:0000313" key="3">
    <source>
        <dbReference type="WBParaSite" id="SMRG1_6490.1"/>
    </source>
</evidence>
<sequence>MNNGLSHSFLDPSVDGKSLLSHSLSVVDVSGKNLENCGCRDSVKHAVYEKSCELKQNSTLSGSSRVNKRLNRSNKKYGDKSIPAYNADKQLPIADECRHKYTKTIHGQLFSKSHCFHQRKQKDDEVASNPGRKTDTSSESRILSMRGVRQFSSPLNNSINKHSSVRSSTSKDFRMVQHVSPSLPRLTQSQTNESCTGPDSSCRGHVPNHLLKAVEGAIRLSRDHHAVRRQHNAANSIHRDRYSKHLHCNYQTHTEISRLESGDCSSEPEKRTREASCTLYTRRLRCKGDSTNMIVESTSREPNDSGHKPDKESDQLTSNENSTPNALIPDSSNTVGDIHLLKDYSAQEIVHDSNEHVTNSINPSDQSSNQFLPKNTSFSSVENKIGELIIPEVLGLTPPISHDQDCVEDKTASPLTRKIPTQPEDSFAHTSSNNSRSLCTSCHSRSRSDHSLTESDHSETCGGGIENQEEGEVADDVDDDDDTEVFNSSPYAARTRKRCWSRPSPTSCKTPKISSDLHVIESTNVSISKNPKNISPYPNIEQRRWSRCSQHYEKDGSKNSSSGFMDLTLRASPGYEDQHSSNPNTSRFSHSPESHRNHGSQYPSSISRSPSLRNSRNEQYRHHPNRSSNSASKYHPCQRHYKSPERSARDFTSGKHNKSSVSSNQPKRRTHHSPVPPNNPNSSFRRFERERINLHNRRFRALSPVINRNAYRRIGINSIKVSGPRFNRTHHQRRF</sequence>
<proteinExistence type="predicted"/>
<feature type="compositionally biased region" description="Basic and acidic residues" evidence="1">
    <location>
        <begin position="446"/>
        <end position="459"/>
    </location>
</feature>
<feature type="compositionally biased region" description="Basic and acidic residues" evidence="1">
    <location>
        <begin position="642"/>
        <end position="653"/>
    </location>
</feature>
<dbReference type="Proteomes" id="UP000050790">
    <property type="component" value="Unassembled WGS sequence"/>
</dbReference>
<evidence type="ECO:0000313" key="4">
    <source>
        <dbReference type="WBParaSite" id="SMRG1_6490.2"/>
    </source>
</evidence>
<feature type="compositionally biased region" description="Polar residues" evidence="1">
    <location>
        <begin position="580"/>
        <end position="589"/>
    </location>
</feature>
<feature type="region of interest" description="Disordered" evidence="1">
    <location>
        <begin position="404"/>
        <end position="488"/>
    </location>
</feature>
<feature type="compositionally biased region" description="Polar residues" evidence="1">
    <location>
        <begin position="503"/>
        <end position="513"/>
    </location>
</feature>
<feature type="compositionally biased region" description="Acidic residues" evidence="1">
    <location>
        <begin position="467"/>
        <end position="484"/>
    </location>
</feature>
<feature type="region of interest" description="Disordered" evidence="1">
    <location>
        <begin position="291"/>
        <end position="331"/>
    </location>
</feature>
<dbReference type="WBParaSite" id="SMRG1_6490.4">
    <property type="protein sequence ID" value="SMRG1_6490.4"/>
    <property type="gene ID" value="SMRG1_6490"/>
</dbReference>
<feature type="compositionally biased region" description="Polar residues" evidence="1">
    <location>
        <begin position="185"/>
        <end position="199"/>
    </location>
</feature>
<feature type="region of interest" description="Disordered" evidence="1">
    <location>
        <begin position="120"/>
        <end position="140"/>
    </location>
</feature>
<feature type="region of interest" description="Disordered" evidence="1">
    <location>
        <begin position="549"/>
        <end position="685"/>
    </location>
</feature>
<dbReference type="WBParaSite" id="SMRG1_6490.2">
    <property type="protein sequence ID" value="SMRG1_6490.2"/>
    <property type="gene ID" value="SMRG1_6490"/>
</dbReference>
<feature type="region of interest" description="Disordered" evidence="1">
    <location>
        <begin position="152"/>
        <end position="201"/>
    </location>
</feature>
<accession>A0AA85A4W2</accession>
<dbReference type="WBParaSite" id="SMRG1_6490.3">
    <property type="protein sequence ID" value="SMRG1_6490.3"/>
    <property type="gene ID" value="SMRG1_6490"/>
</dbReference>
<feature type="compositionally biased region" description="Polar residues" evidence="1">
    <location>
        <begin position="428"/>
        <end position="443"/>
    </location>
</feature>
<evidence type="ECO:0000256" key="1">
    <source>
        <dbReference type="SAM" id="MobiDB-lite"/>
    </source>
</evidence>
<dbReference type="WBParaSite" id="SMRG1_6490.1">
    <property type="protein sequence ID" value="SMRG1_6490.1"/>
    <property type="gene ID" value="SMRG1_6490"/>
</dbReference>
<feature type="compositionally biased region" description="Low complexity" evidence="1">
    <location>
        <begin position="603"/>
        <end position="614"/>
    </location>
</feature>
<feature type="compositionally biased region" description="Polar residues" evidence="1">
    <location>
        <begin position="152"/>
        <end position="168"/>
    </location>
</feature>
<feature type="compositionally biased region" description="Polar residues" evidence="1">
    <location>
        <begin position="315"/>
        <end position="331"/>
    </location>
</feature>
<feature type="region of interest" description="Disordered" evidence="1">
    <location>
        <begin position="494"/>
        <end position="513"/>
    </location>
</feature>